<evidence type="ECO:0000259" key="4">
    <source>
        <dbReference type="Pfam" id="PF00234"/>
    </source>
</evidence>
<keyword evidence="6" id="KW-1185">Reference proteome</keyword>
<evidence type="ECO:0000256" key="1">
    <source>
        <dbReference type="ARBA" id="ARBA00009748"/>
    </source>
</evidence>
<dbReference type="Pfam" id="PF00234">
    <property type="entry name" value="Tryp_alpha_amyl"/>
    <property type="match status" value="1"/>
</dbReference>
<keyword evidence="3" id="KW-0446">Lipid-binding</keyword>
<keyword evidence="2" id="KW-0813">Transport</keyword>
<comment type="similarity">
    <text evidence="1">Belongs to the plant LTP family.</text>
</comment>
<dbReference type="InterPro" id="IPR016140">
    <property type="entry name" value="Bifunc_inhib/LTP/seed_store"/>
</dbReference>
<proteinExistence type="inferred from homology"/>
<reference evidence="5" key="1">
    <citation type="submission" date="2020-07" db="EMBL/GenBank/DDBJ databases">
        <title>Ethylene signaling mediates host invasion by parasitic plants.</title>
        <authorList>
            <person name="Yoshida S."/>
        </authorList>
    </citation>
    <scope>NUCLEOTIDE SEQUENCE</scope>
    <source>
        <strain evidence="5">Okayama</strain>
    </source>
</reference>
<accession>A0A830D335</accession>
<dbReference type="Gene3D" id="1.10.110.10">
    <property type="entry name" value="Plant lipid-transfer and hydrophobic proteins"/>
    <property type="match status" value="1"/>
</dbReference>
<dbReference type="PANTHER" id="PTHR33076">
    <property type="entry name" value="NON-SPECIFIC LIPID-TRANSFER PROTEIN 2-RELATED"/>
    <property type="match status" value="1"/>
</dbReference>
<dbReference type="InterPro" id="IPR000528">
    <property type="entry name" value="Plant_nsLTP"/>
</dbReference>
<dbReference type="OrthoDB" id="1876592at2759"/>
<dbReference type="SUPFAM" id="SSF47699">
    <property type="entry name" value="Bifunctional inhibitor/lipid-transfer protein/seed storage 2S albumin"/>
    <property type="match status" value="1"/>
</dbReference>
<comment type="caution">
    <text evidence="5">The sequence shown here is derived from an EMBL/GenBank/DDBJ whole genome shotgun (WGS) entry which is preliminary data.</text>
</comment>
<name>A0A830D335_9LAMI</name>
<evidence type="ECO:0000313" key="6">
    <source>
        <dbReference type="Proteomes" id="UP000653305"/>
    </source>
</evidence>
<evidence type="ECO:0000256" key="3">
    <source>
        <dbReference type="ARBA" id="ARBA00023121"/>
    </source>
</evidence>
<organism evidence="5 6">
    <name type="scientific">Phtheirospermum japonicum</name>
    <dbReference type="NCBI Taxonomy" id="374723"/>
    <lineage>
        <taxon>Eukaryota</taxon>
        <taxon>Viridiplantae</taxon>
        <taxon>Streptophyta</taxon>
        <taxon>Embryophyta</taxon>
        <taxon>Tracheophyta</taxon>
        <taxon>Spermatophyta</taxon>
        <taxon>Magnoliopsida</taxon>
        <taxon>eudicotyledons</taxon>
        <taxon>Gunneridae</taxon>
        <taxon>Pentapetalae</taxon>
        <taxon>asterids</taxon>
        <taxon>lamiids</taxon>
        <taxon>Lamiales</taxon>
        <taxon>Orobanchaceae</taxon>
        <taxon>Orobanchaceae incertae sedis</taxon>
        <taxon>Phtheirospermum</taxon>
    </lineage>
</organism>
<evidence type="ECO:0000313" key="5">
    <source>
        <dbReference type="EMBL" id="GFQ05043.1"/>
    </source>
</evidence>
<dbReference type="AlphaFoldDB" id="A0A830D335"/>
<dbReference type="GO" id="GO:0006869">
    <property type="term" value="P:lipid transport"/>
    <property type="evidence" value="ECO:0007669"/>
    <property type="project" value="InterPro"/>
</dbReference>
<sequence>MTRVSAISCFETITTLMPCQLFLLGMGNSVTVPCCQGAESLSQLVSSHRDELKATCQCIKQAAAAMGVDAARAKQIPHLCNVSVPVPIDPNVNCDRFEIK</sequence>
<dbReference type="GO" id="GO:0008289">
    <property type="term" value="F:lipid binding"/>
    <property type="evidence" value="ECO:0007669"/>
    <property type="project" value="UniProtKB-KW"/>
</dbReference>
<dbReference type="Proteomes" id="UP000653305">
    <property type="component" value="Unassembled WGS sequence"/>
</dbReference>
<dbReference type="InterPro" id="IPR036312">
    <property type="entry name" value="Bifun_inhib/LTP/seed_sf"/>
</dbReference>
<feature type="domain" description="Bifunctional inhibitor/plant lipid transfer protein/seed storage helical" evidence="4">
    <location>
        <begin position="9"/>
        <end position="94"/>
    </location>
</feature>
<evidence type="ECO:0000256" key="2">
    <source>
        <dbReference type="ARBA" id="ARBA00022448"/>
    </source>
</evidence>
<gene>
    <name evidence="5" type="ORF">PHJA_002648400</name>
</gene>
<dbReference type="PRINTS" id="PR00382">
    <property type="entry name" value="LIPIDTRNSFER"/>
</dbReference>
<protein>
    <submittedName>
        <fullName evidence="5">Non-specific lipid-transfer protein cw18</fullName>
    </submittedName>
</protein>
<dbReference type="EMBL" id="BMAC01001009">
    <property type="protein sequence ID" value="GFQ05043.1"/>
    <property type="molecule type" value="Genomic_DNA"/>
</dbReference>